<name>A0A9N9UXX0_9HYPO</name>
<proteinExistence type="predicted"/>
<evidence type="ECO:0000313" key="1">
    <source>
        <dbReference type="EMBL" id="CAH0000141.1"/>
    </source>
</evidence>
<dbReference type="Proteomes" id="UP000754883">
    <property type="component" value="Unassembled WGS sequence"/>
</dbReference>
<organism evidence="1 2">
    <name type="scientific">Clonostachys byssicola</name>
    <dbReference type="NCBI Taxonomy" id="160290"/>
    <lineage>
        <taxon>Eukaryota</taxon>
        <taxon>Fungi</taxon>
        <taxon>Dikarya</taxon>
        <taxon>Ascomycota</taxon>
        <taxon>Pezizomycotina</taxon>
        <taxon>Sordariomycetes</taxon>
        <taxon>Hypocreomycetidae</taxon>
        <taxon>Hypocreales</taxon>
        <taxon>Bionectriaceae</taxon>
        <taxon>Clonostachys</taxon>
    </lineage>
</organism>
<gene>
    <name evidence="1" type="ORF">CBYS24578_00002963</name>
</gene>
<protein>
    <submittedName>
        <fullName evidence="1">Uncharacterized protein</fullName>
    </submittedName>
</protein>
<comment type="caution">
    <text evidence="1">The sequence shown here is derived from an EMBL/GenBank/DDBJ whole genome shotgun (WGS) entry which is preliminary data.</text>
</comment>
<dbReference type="EMBL" id="CABFNO020001553">
    <property type="protein sequence ID" value="CAH0000141.1"/>
    <property type="molecule type" value="Genomic_DNA"/>
</dbReference>
<accession>A0A9N9UXX0</accession>
<keyword evidence="2" id="KW-1185">Reference proteome</keyword>
<dbReference type="OrthoDB" id="10580819at2759"/>
<sequence length="166" mass="18442">MHLIRPEVDFINVMYHVVIHHTGVTGSNAAVQRYMDRGAPPAQYVKWYRTAAACEAPYPLGCLVPLMEDRETGADLGMTGGFSWVQRGACRARRIFSPGFDTWGSSMRIGTTGTGTRTNYCGGIWSHAGNWWRLWAKLGLECYKNLRATTEGLEALARGKNGKDEL</sequence>
<evidence type="ECO:0000313" key="2">
    <source>
        <dbReference type="Proteomes" id="UP000754883"/>
    </source>
</evidence>
<reference evidence="1" key="1">
    <citation type="submission" date="2021-10" db="EMBL/GenBank/DDBJ databases">
        <authorList>
            <person name="Piombo E."/>
        </authorList>
    </citation>
    <scope>NUCLEOTIDE SEQUENCE</scope>
</reference>
<dbReference type="AlphaFoldDB" id="A0A9N9UXX0"/>